<name>A0A1E2SK40_LEIXY</name>
<protein>
    <recommendedName>
        <fullName evidence="1">N-acetyltransferase domain-containing protein</fullName>
    </recommendedName>
</protein>
<comment type="caution">
    <text evidence="2">The sequence shown here is derived from an EMBL/GenBank/DDBJ whole genome shotgun (WGS) entry which is preliminary data.</text>
</comment>
<evidence type="ECO:0000313" key="2">
    <source>
        <dbReference type="EMBL" id="ODA90018.1"/>
    </source>
</evidence>
<dbReference type="AlphaFoldDB" id="A0A1E2SK40"/>
<feature type="domain" description="N-acetyltransferase" evidence="1">
    <location>
        <begin position="5"/>
        <end position="151"/>
    </location>
</feature>
<dbReference type="Gene3D" id="3.40.630.30">
    <property type="match status" value="1"/>
</dbReference>
<gene>
    <name evidence="2" type="ORF">ATY41_02985</name>
</gene>
<dbReference type="InterPro" id="IPR016181">
    <property type="entry name" value="Acyl_CoA_acyltransferase"/>
</dbReference>
<organism evidence="2 3">
    <name type="scientific">Leifsonia xyli subsp. xyli</name>
    <dbReference type="NCBI Taxonomy" id="59736"/>
    <lineage>
        <taxon>Bacteria</taxon>
        <taxon>Bacillati</taxon>
        <taxon>Actinomycetota</taxon>
        <taxon>Actinomycetes</taxon>
        <taxon>Micrococcales</taxon>
        <taxon>Microbacteriaceae</taxon>
        <taxon>Leifsonia</taxon>
    </lineage>
</organism>
<dbReference type="GO" id="GO:0016747">
    <property type="term" value="F:acyltransferase activity, transferring groups other than amino-acyl groups"/>
    <property type="evidence" value="ECO:0007669"/>
    <property type="project" value="InterPro"/>
</dbReference>
<reference evidence="3" key="1">
    <citation type="submission" date="2015-11" db="EMBL/GenBank/DDBJ databases">
        <authorList>
            <person name="Wang J."/>
            <person name="Wang L."/>
            <person name="Wang F."/>
            <person name="Cao G."/>
        </authorList>
    </citation>
    <scope>NUCLEOTIDE SEQUENCE [LARGE SCALE GENOMIC DNA]</scope>
    <source>
        <strain evidence="3">gdw1</strain>
    </source>
</reference>
<dbReference type="PROSITE" id="PS51186">
    <property type="entry name" value="GNAT"/>
    <property type="match status" value="1"/>
</dbReference>
<dbReference type="SUPFAM" id="SSF55729">
    <property type="entry name" value="Acyl-CoA N-acyltransferases (Nat)"/>
    <property type="match status" value="1"/>
</dbReference>
<evidence type="ECO:0000259" key="1">
    <source>
        <dbReference type="PROSITE" id="PS51186"/>
    </source>
</evidence>
<dbReference type="CDD" id="cd04301">
    <property type="entry name" value="NAT_SF"/>
    <property type="match status" value="1"/>
</dbReference>
<sequence>MSRAVELRPATADDEAFLRRVFLDALSGAAGTHSGHRDPVLTLRYSSHTGERHDRHPGAMTSIITDGGEPAGSVTVDRNGPRIHLVDITVLTDRRGRGIASRVLADLLAAGDRMTLSVWSLNTAARRLCEQHGFSVVAEQFGYLLMATEAEG</sequence>
<proteinExistence type="predicted"/>
<dbReference type="Pfam" id="PF00583">
    <property type="entry name" value="Acetyltransf_1"/>
    <property type="match status" value="1"/>
</dbReference>
<dbReference type="Proteomes" id="UP000094426">
    <property type="component" value="Unassembled WGS sequence"/>
</dbReference>
<evidence type="ECO:0000313" key="3">
    <source>
        <dbReference type="Proteomes" id="UP000094426"/>
    </source>
</evidence>
<dbReference type="InterPro" id="IPR000182">
    <property type="entry name" value="GNAT_dom"/>
</dbReference>
<accession>A0A1E2SK40</accession>
<dbReference type="EMBL" id="LNZG01000023">
    <property type="protein sequence ID" value="ODA90018.1"/>
    <property type="molecule type" value="Genomic_DNA"/>
</dbReference>